<feature type="compositionally biased region" description="Basic and acidic residues" evidence="4">
    <location>
        <begin position="255"/>
        <end position="267"/>
    </location>
</feature>
<evidence type="ECO:0000313" key="7">
    <source>
        <dbReference type="Proteomes" id="UP000298218"/>
    </source>
</evidence>
<gene>
    <name evidence="6" type="ORF">E3T53_09100</name>
</gene>
<dbReference type="Pfam" id="PF01168">
    <property type="entry name" value="Ala_racemase_N"/>
    <property type="match status" value="1"/>
</dbReference>
<name>A0A4Y8KQV4_9MICO</name>
<reference evidence="6 7" key="1">
    <citation type="submission" date="2019-03" db="EMBL/GenBank/DDBJ databases">
        <title>Genomics of glacier-inhabiting Cryobacterium strains.</title>
        <authorList>
            <person name="Liu Q."/>
            <person name="Xin Y.-H."/>
        </authorList>
    </citation>
    <scope>NUCLEOTIDE SEQUENCE [LARGE SCALE GENOMIC DNA]</scope>
    <source>
        <strain evidence="6 7">CGMCC 1.4292</strain>
    </source>
</reference>
<feature type="domain" description="Alanine racemase N-terminal" evidence="5">
    <location>
        <begin position="78"/>
        <end position="257"/>
    </location>
</feature>
<dbReference type="SUPFAM" id="SSF51419">
    <property type="entry name" value="PLP-binding barrel"/>
    <property type="match status" value="1"/>
</dbReference>
<sequence>MTWTSPISSSNNDSSETGQGPRGSRPVSVAGSTDLIADPGLTKRLDSVRAGIADAARAAGRDDADITTIVVTKFHPAAVIRALSALGVRDVGESRHQEAQAKVAELAELDLNWHFIGQVQGKKARQVRAYANVIHSVDRVSLVDSLASPDTTVDCFIQINLTDDPARGGVNPADLSALVDRVQQSEGLRLLGLMAVAPLHAEPRRSFAYVRELSEGIRSAAPQATHLSMGMSQDYPAAILEGATHLRIGTAITGKRPEPVNLDREAQQHGGRHV</sequence>
<dbReference type="OrthoDB" id="9804072at2"/>
<organism evidence="6 7">
    <name type="scientific">Cryobacterium psychrophilum</name>
    <dbReference type="NCBI Taxonomy" id="41988"/>
    <lineage>
        <taxon>Bacteria</taxon>
        <taxon>Bacillati</taxon>
        <taxon>Actinomycetota</taxon>
        <taxon>Actinomycetes</taxon>
        <taxon>Micrococcales</taxon>
        <taxon>Microbacteriaceae</taxon>
        <taxon>Cryobacterium</taxon>
    </lineage>
</organism>
<dbReference type="InterPro" id="IPR001608">
    <property type="entry name" value="Ala_racemase_N"/>
</dbReference>
<dbReference type="Gene3D" id="3.20.20.10">
    <property type="entry name" value="Alanine racemase"/>
    <property type="match status" value="1"/>
</dbReference>
<keyword evidence="1 2" id="KW-0663">Pyridoxal phosphate</keyword>
<dbReference type="PANTHER" id="PTHR10146">
    <property type="entry name" value="PROLINE SYNTHETASE CO-TRANSCRIBED BACTERIAL HOMOLOG PROTEIN"/>
    <property type="match status" value="1"/>
</dbReference>
<evidence type="ECO:0000256" key="4">
    <source>
        <dbReference type="SAM" id="MobiDB-lite"/>
    </source>
</evidence>
<dbReference type="PANTHER" id="PTHR10146:SF14">
    <property type="entry name" value="PYRIDOXAL PHOSPHATE HOMEOSTASIS PROTEIN"/>
    <property type="match status" value="1"/>
</dbReference>
<dbReference type="PROSITE" id="PS01211">
    <property type="entry name" value="UPF0001"/>
    <property type="match status" value="1"/>
</dbReference>
<dbReference type="CDD" id="cd00635">
    <property type="entry name" value="PLPDE_III_YBL036c_like"/>
    <property type="match status" value="1"/>
</dbReference>
<protein>
    <recommendedName>
        <fullName evidence="2">Pyridoxal phosphate homeostasis protein</fullName>
        <shortName evidence="2">PLP homeostasis protein</shortName>
    </recommendedName>
</protein>
<dbReference type="GO" id="GO:0030170">
    <property type="term" value="F:pyridoxal phosphate binding"/>
    <property type="evidence" value="ECO:0007669"/>
    <property type="project" value="UniProtKB-UniRule"/>
</dbReference>
<proteinExistence type="inferred from homology"/>
<dbReference type="InterPro" id="IPR029066">
    <property type="entry name" value="PLP-binding_barrel"/>
</dbReference>
<comment type="caution">
    <text evidence="6">The sequence shown here is derived from an EMBL/GenBank/DDBJ whole genome shotgun (WGS) entry which is preliminary data.</text>
</comment>
<dbReference type="NCBIfam" id="TIGR00044">
    <property type="entry name" value="YggS family pyridoxal phosphate-dependent enzyme"/>
    <property type="match status" value="1"/>
</dbReference>
<dbReference type="HAMAP" id="MF_02087">
    <property type="entry name" value="PLP_homeostasis"/>
    <property type="match status" value="1"/>
</dbReference>
<accession>A0A4Y8KQV4</accession>
<dbReference type="AlphaFoldDB" id="A0A4Y8KQV4"/>
<feature type="modified residue" description="N6-(pyridoxal phosphate)lysine" evidence="2">
    <location>
        <position position="73"/>
    </location>
</feature>
<dbReference type="EMBL" id="SOHQ01000027">
    <property type="protein sequence ID" value="TFD78926.1"/>
    <property type="molecule type" value="Genomic_DNA"/>
</dbReference>
<dbReference type="InterPro" id="IPR011078">
    <property type="entry name" value="PyrdxlP_homeostasis"/>
</dbReference>
<evidence type="ECO:0000256" key="3">
    <source>
        <dbReference type="RuleBase" id="RU004514"/>
    </source>
</evidence>
<feature type="compositionally biased region" description="Low complexity" evidence="4">
    <location>
        <begin position="1"/>
        <end position="15"/>
    </location>
</feature>
<feature type="region of interest" description="Disordered" evidence="4">
    <location>
        <begin position="254"/>
        <end position="274"/>
    </location>
</feature>
<feature type="region of interest" description="Disordered" evidence="4">
    <location>
        <begin position="1"/>
        <end position="34"/>
    </location>
</feature>
<dbReference type="RefSeq" id="WP_134174753.1">
    <property type="nucleotide sequence ID" value="NZ_SODI01000001.1"/>
</dbReference>
<dbReference type="Proteomes" id="UP000298218">
    <property type="component" value="Unassembled WGS sequence"/>
</dbReference>
<evidence type="ECO:0000259" key="5">
    <source>
        <dbReference type="Pfam" id="PF01168"/>
    </source>
</evidence>
<comment type="function">
    <text evidence="2">Pyridoxal 5'-phosphate (PLP)-binding protein, which is involved in PLP homeostasis.</text>
</comment>
<evidence type="ECO:0000256" key="2">
    <source>
        <dbReference type="HAMAP-Rule" id="MF_02087"/>
    </source>
</evidence>
<evidence type="ECO:0000313" key="6">
    <source>
        <dbReference type="EMBL" id="TFD78926.1"/>
    </source>
</evidence>
<keyword evidence="7" id="KW-1185">Reference proteome</keyword>
<evidence type="ECO:0000256" key="1">
    <source>
        <dbReference type="ARBA" id="ARBA00022898"/>
    </source>
</evidence>
<comment type="similarity">
    <text evidence="2 3">Belongs to the pyridoxal phosphate-binding protein YggS/PROSC family.</text>
</comment>